<feature type="chain" id="PRO_5045459704" evidence="1">
    <location>
        <begin position="26"/>
        <end position="283"/>
    </location>
</feature>
<dbReference type="PANTHER" id="PTHR43433">
    <property type="entry name" value="HYDROLASE, ALPHA/BETA FOLD FAMILY PROTEIN"/>
    <property type="match status" value="1"/>
</dbReference>
<keyword evidence="3" id="KW-0378">Hydrolase</keyword>
<organism evidence="3 4">
    <name type="scientific">Spongisporangium articulatum</name>
    <dbReference type="NCBI Taxonomy" id="3362603"/>
    <lineage>
        <taxon>Bacteria</taxon>
        <taxon>Bacillati</taxon>
        <taxon>Actinomycetota</taxon>
        <taxon>Actinomycetes</taxon>
        <taxon>Kineosporiales</taxon>
        <taxon>Kineosporiaceae</taxon>
        <taxon>Spongisporangium</taxon>
    </lineage>
</organism>
<protein>
    <submittedName>
        <fullName evidence="3">Alpha/beta fold hydrolase</fullName>
    </submittedName>
</protein>
<gene>
    <name evidence="3" type="ORF">ACIB24_04875</name>
</gene>
<keyword evidence="1" id="KW-0732">Signal</keyword>
<dbReference type="Pfam" id="PF00561">
    <property type="entry name" value="Abhydrolase_1"/>
    <property type="match status" value="1"/>
</dbReference>
<evidence type="ECO:0000313" key="3">
    <source>
        <dbReference type="EMBL" id="MFI7586388.1"/>
    </source>
</evidence>
<dbReference type="PROSITE" id="PS51257">
    <property type="entry name" value="PROKAR_LIPOPROTEIN"/>
    <property type="match status" value="1"/>
</dbReference>
<name>A0ABW8AK65_9ACTN</name>
<dbReference type="GO" id="GO:0016787">
    <property type="term" value="F:hydrolase activity"/>
    <property type="evidence" value="ECO:0007669"/>
    <property type="project" value="UniProtKB-KW"/>
</dbReference>
<dbReference type="Proteomes" id="UP001612915">
    <property type="component" value="Unassembled WGS sequence"/>
</dbReference>
<dbReference type="EMBL" id="JBITLV010000001">
    <property type="protein sequence ID" value="MFI7586388.1"/>
    <property type="molecule type" value="Genomic_DNA"/>
</dbReference>
<dbReference type="PANTHER" id="PTHR43433:SF5">
    <property type="entry name" value="AB HYDROLASE-1 DOMAIN-CONTAINING PROTEIN"/>
    <property type="match status" value="1"/>
</dbReference>
<evidence type="ECO:0000313" key="4">
    <source>
        <dbReference type="Proteomes" id="UP001612915"/>
    </source>
</evidence>
<evidence type="ECO:0000256" key="1">
    <source>
        <dbReference type="SAM" id="SignalP"/>
    </source>
</evidence>
<comment type="caution">
    <text evidence="3">The sequence shown here is derived from an EMBL/GenBank/DDBJ whole genome shotgun (WGS) entry which is preliminary data.</text>
</comment>
<sequence>MRNVRIYGLLAVTLMAAGCSSGSGAGTTPGPSSASAAQPAVVGAVTAHVAGRTVSGHCRGVQKGRPAIILEAGDGSGQSQLQALEEHFAATTLACSYDRAGIGTSSPPATTPRPLDDLVADLDAFAAATPLRGPFVIVGQSLGGNIALRYAELHPDRAAGFVAMNPVPPATAYLPRVHKVEKPTEYQDEVAFYAGDNDEKVDLRPSSELTGTLPGSLPYAVMFDEDCDGDSAFCATVLPSLTTTLKELAALGDGGRFVRAPGAGHELFHEASDLVYRTVDGLA</sequence>
<dbReference type="InterPro" id="IPR000073">
    <property type="entry name" value="AB_hydrolase_1"/>
</dbReference>
<feature type="domain" description="AB hydrolase-1" evidence="2">
    <location>
        <begin position="96"/>
        <end position="172"/>
    </location>
</feature>
<reference evidence="3 4" key="1">
    <citation type="submission" date="2024-10" db="EMBL/GenBank/DDBJ databases">
        <title>The Natural Products Discovery Center: Release of the First 8490 Sequenced Strains for Exploring Actinobacteria Biosynthetic Diversity.</title>
        <authorList>
            <person name="Kalkreuter E."/>
            <person name="Kautsar S.A."/>
            <person name="Yang D."/>
            <person name="Bader C.D."/>
            <person name="Teijaro C.N."/>
            <person name="Fluegel L."/>
            <person name="Davis C.M."/>
            <person name="Simpson J.R."/>
            <person name="Lauterbach L."/>
            <person name="Steele A.D."/>
            <person name="Gui C."/>
            <person name="Meng S."/>
            <person name="Li G."/>
            <person name="Viehrig K."/>
            <person name="Ye F."/>
            <person name="Su P."/>
            <person name="Kiefer A.F."/>
            <person name="Nichols A."/>
            <person name="Cepeda A.J."/>
            <person name="Yan W."/>
            <person name="Fan B."/>
            <person name="Jiang Y."/>
            <person name="Adhikari A."/>
            <person name="Zheng C.-J."/>
            <person name="Schuster L."/>
            <person name="Cowan T.M."/>
            <person name="Smanski M.J."/>
            <person name="Chevrette M.G."/>
            <person name="De Carvalho L.P.S."/>
            <person name="Shen B."/>
        </authorList>
    </citation>
    <scope>NUCLEOTIDE SEQUENCE [LARGE SCALE GENOMIC DNA]</scope>
    <source>
        <strain evidence="3 4">NPDC049639</strain>
    </source>
</reference>
<dbReference type="SUPFAM" id="SSF53474">
    <property type="entry name" value="alpha/beta-Hydrolases"/>
    <property type="match status" value="1"/>
</dbReference>
<feature type="signal peptide" evidence="1">
    <location>
        <begin position="1"/>
        <end position="25"/>
    </location>
</feature>
<dbReference type="RefSeq" id="WP_398275948.1">
    <property type="nucleotide sequence ID" value="NZ_JBITLV010000001.1"/>
</dbReference>
<dbReference type="InterPro" id="IPR029058">
    <property type="entry name" value="AB_hydrolase_fold"/>
</dbReference>
<proteinExistence type="predicted"/>
<evidence type="ECO:0000259" key="2">
    <source>
        <dbReference type="Pfam" id="PF00561"/>
    </source>
</evidence>
<keyword evidence="4" id="KW-1185">Reference proteome</keyword>
<dbReference type="InterPro" id="IPR050471">
    <property type="entry name" value="AB_hydrolase"/>
</dbReference>
<dbReference type="Gene3D" id="3.40.50.1820">
    <property type="entry name" value="alpha/beta hydrolase"/>
    <property type="match status" value="1"/>
</dbReference>
<accession>A0ABW8AK65</accession>